<evidence type="ECO:0000313" key="3">
    <source>
        <dbReference type="Proteomes" id="UP000299102"/>
    </source>
</evidence>
<comment type="caution">
    <text evidence="2">The sequence shown here is derived from an EMBL/GenBank/DDBJ whole genome shotgun (WGS) entry which is preliminary data.</text>
</comment>
<sequence>MSVPVLLRVSLSIANPQSGTSIEIKSSTFSRRVRDARPGLGGLLELDKETFVRRIDRGRYVAQTRRKHFTLGCRSHVAAIQNDESLFTNVSSLGLVARAGAAPHGAARDRRLNNLTSARAPRPGGRRARGQPAPR</sequence>
<feature type="region of interest" description="Disordered" evidence="1">
    <location>
        <begin position="102"/>
        <end position="135"/>
    </location>
</feature>
<protein>
    <submittedName>
        <fullName evidence="2">Uncharacterized protein</fullName>
    </submittedName>
</protein>
<dbReference type="EMBL" id="BGZK01001535">
    <property type="protein sequence ID" value="GBP81863.1"/>
    <property type="molecule type" value="Genomic_DNA"/>
</dbReference>
<reference evidence="2 3" key="1">
    <citation type="journal article" date="2019" name="Commun. Biol.">
        <title>The bagworm genome reveals a unique fibroin gene that provides high tensile strength.</title>
        <authorList>
            <person name="Kono N."/>
            <person name="Nakamura H."/>
            <person name="Ohtoshi R."/>
            <person name="Tomita M."/>
            <person name="Numata K."/>
            <person name="Arakawa K."/>
        </authorList>
    </citation>
    <scope>NUCLEOTIDE SEQUENCE [LARGE SCALE GENOMIC DNA]</scope>
</reference>
<gene>
    <name evidence="2" type="ORF">EVAR_55063_1</name>
</gene>
<proteinExistence type="predicted"/>
<evidence type="ECO:0000313" key="2">
    <source>
        <dbReference type="EMBL" id="GBP81863.1"/>
    </source>
</evidence>
<name>A0A4C1Z3X3_EUMVA</name>
<accession>A0A4C1Z3X3</accession>
<keyword evidence="3" id="KW-1185">Reference proteome</keyword>
<dbReference type="Proteomes" id="UP000299102">
    <property type="component" value="Unassembled WGS sequence"/>
</dbReference>
<organism evidence="2 3">
    <name type="scientific">Eumeta variegata</name>
    <name type="common">Bagworm moth</name>
    <name type="synonym">Eumeta japonica</name>
    <dbReference type="NCBI Taxonomy" id="151549"/>
    <lineage>
        <taxon>Eukaryota</taxon>
        <taxon>Metazoa</taxon>
        <taxon>Ecdysozoa</taxon>
        <taxon>Arthropoda</taxon>
        <taxon>Hexapoda</taxon>
        <taxon>Insecta</taxon>
        <taxon>Pterygota</taxon>
        <taxon>Neoptera</taxon>
        <taxon>Endopterygota</taxon>
        <taxon>Lepidoptera</taxon>
        <taxon>Glossata</taxon>
        <taxon>Ditrysia</taxon>
        <taxon>Tineoidea</taxon>
        <taxon>Psychidae</taxon>
        <taxon>Oiketicinae</taxon>
        <taxon>Eumeta</taxon>
    </lineage>
</organism>
<evidence type="ECO:0000256" key="1">
    <source>
        <dbReference type="SAM" id="MobiDB-lite"/>
    </source>
</evidence>
<dbReference type="AlphaFoldDB" id="A0A4C1Z3X3"/>